<keyword evidence="3" id="KW-0547">Nucleotide-binding</keyword>
<keyword evidence="1" id="KW-0418">Kinase</keyword>
<sequence length="131" mass="14111">MSAARLLADHGTWRLDHRPESAGDARRISGRFLRDLQLGEETVHVALLAISELVTNAIEHALPPLTLHLCHDPAAHRIWIEATDGGPAPRTGLPAAPRDDDEHGRGLALIAAVSEAHGTRGTTRWAFLTTG</sequence>
<gene>
    <name evidence="3" type="ORF">ACIGXA_33680</name>
</gene>
<dbReference type="Pfam" id="PF13581">
    <property type="entry name" value="HATPase_c_2"/>
    <property type="match status" value="1"/>
</dbReference>
<evidence type="ECO:0000259" key="2">
    <source>
        <dbReference type="Pfam" id="PF13581"/>
    </source>
</evidence>
<evidence type="ECO:0000313" key="3">
    <source>
        <dbReference type="EMBL" id="MFI9105472.1"/>
    </source>
</evidence>
<keyword evidence="3" id="KW-0067">ATP-binding</keyword>
<dbReference type="PANTHER" id="PTHR35526">
    <property type="entry name" value="ANTI-SIGMA-F FACTOR RSBW-RELATED"/>
    <property type="match status" value="1"/>
</dbReference>
<keyword evidence="1" id="KW-0808">Transferase</keyword>
<evidence type="ECO:0000313" key="4">
    <source>
        <dbReference type="Proteomes" id="UP001614394"/>
    </source>
</evidence>
<dbReference type="CDD" id="cd16936">
    <property type="entry name" value="HATPase_RsbW-like"/>
    <property type="match status" value="1"/>
</dbReference>
<feature type="domain" description="Histidine kinase/HSP90-like ATPase" evidence="2">
    <location>
        <begin position="18"/>
        <end position="116"/>
    </location>
</feature>
<keyword evidence="1" id="KW-0723">Serine/threonine-protein kinase</keyword>
<dbReference type="Proteomes" id="UP001614394">
    <property type="component" value="Unassembled WGS sequence"/>
</dbReference>
<dbReference type="InterPro" id="IPR003594">
    <property type="entry name" value="HATPase_dom"/>
</dbReference>
<dbReference type="InterPro" id="IPR050267">
    <property type="entry name" value="Anti-sigma-factor_SerPK"/>
</dbReference>
<dbReference type="EMBL" id="JBITYG010000012">
    <property type="protein sequence ID" value="MFI9105472.1"/>
    <property type="molecule type" value="Genomic_DNA"/>
</dbReference>
<protein>
    <submittedName>
        <fullName evidence="3">ATP-binding protein</fullName>
    </submittedName>
</protein>
<dbReference type="InterPro" id="IPR036890">
    <property type="entry name" value="HATPase_C_sf"/>
</dbReference>
<dbReference type="PANTHER" id="PTHR35526:SF3">
    <property type="entry name" value="ANTI-SIGMA-F FACTOR RSBW"/>
    <property type="match status" value="1"/>
</dbReference>
<accession>A0ABW8CG92</accession>
<organism evidence="3 4">
    <name type="scientific">Streptomyces fildesensis</name>
    <dbReference type="NCBI Taxonomy" id="375757"/>
    <lineage>
        <taxon>Bacteria</taxon>
        <taxon>Bacillati</taxon>
        <taxon>Actinomycetota</taxon>
        <taxon>Actinomycetes</taxon>
        <taxon>Kitasatosporales</taxon>
        <taxon>Streptomycetaceae</taxon>
        <taxon>Streptomyces</taxon>
    </lineage>
</organism>
<dbReference type="SUPFAM" id="SSF55874">
    <property type="entry name" value="ATPase domain of HSP90 chaperone/DNA topoisomerase II/histidine kinase"/>
    <property type="match status" value="1"/>
</dbReference>
<name>A0ABW8CG92_9ACTN</name>
<proteinExistence type="predicted"/>
<dbReference type="GO" id="GO:0005524">
    <property type="term" value="F:ATP binding"/>
    <property type="evidence" value="ECO:0007669"/>
    <property type="project" value="UniProtKB-KW"/>
</dbReference>
<dbReference type="RefSeq" id="WP_399656169.1">
    <property type="nucleotide sequence ID" value="NZ_JBITYG010000012.1"/>
</dbReference>
<keyword evidence="4" id="KW-1185">Reference proteome</keyword>
<evidence type="ECO:0000256" key="1">
    <source>
        <dbReference type="ARBA" id="ARBA00022527"/>
    </source>
</evidence>
<reference evidence="3 4" key="1">
    <citation type="submission" date="2024-10" db="EMBL/GenBank/DDBJ databases">
        <title>The Natural Products Discovery Center: Release of the First 8490 Sequenced Strains for Exploring Actinobacteria Biosynthetic Diversity.</title>
        <authorList>
            <person name="Kalkreuter E."/>
            <person name="Kautsar S.A."/>
            <person name="Yang D."/>
            <person name="Bader C.D."/>
            <person name="Teijaro C.N."/>
            <person name="Fluegel L."/>
            <person name="Davis C.M."/>
            <person name="Simpson J.R."/>
            <person name="Lauterbach L."/>
            <person name="Steele A.D."/>
            <person name="Gui C."/>
            <person name="Meng S."/>
            <person name="Li G."/>
            <person name="Viehrig K."/>
            <person name="Ye F."/>
            <person name="Su P."/>
            <person name="Kiefer A.F."/>
            <person name="Nichols A."/>
            <person name="Cepeda A.J."/>
            <person name="Yan W."/>
            <person name="Fan B."/>
            <person name="Jiang Y."/>
            <person name="Adhikari A."/>
            <person name="Zheng C.-J."/>
            <person name="Schuster L."/>
            <person name="Cowan T.M."/>
            <person name="Smanski M.J."/>
            <person name="Chevrette M.G."/>
            <person name="De Carvalho L.P.S."/>
            <person name="Shen B."/>
        </authorList>
    </citation>
    <scope>NUCLEOTIDE SEQUENCE [LARGE SCALE GENOMIC DNA]</scope>
    <source>
        <strain evidence="3 4">NPDC053399</strain>
    </source>
</reference>
<dbReference type="Gene3D" id="3.30.565.10">
    <property type="entry name" value="Histidine kinase-like ATPase, C-terminal domain"/>
    <property type="match status" value="1"/>
</dbReference>
<comment type="caution">
    <text evidence="3">The sequence shown here is derived from an EMBL/GenBank/DDBJ whole genome shotgun (WGS) entry which is preliminary data.</text>
</comment>